<dbReference type="EMBL" id="ML170161">
    <property type="protein sequence ID" value="TDL26682.1"/>
    <property type="molecule type" value="Genomic_DNA"/>
</dbReference>
<keyword evidence="3" id="KW-1185">Reference proteome</keyword>
<dbReference type="AlphaFoldDB" id="A0A4Y7QHV1"/>
<evidence type="ECO:0000313" key="3">
    <source>
        <dbReference type="Proteomes" id="UP000294933"/>
    </source>
</evidence>
<evidence type="ECO:0000256" key="1">
    <source>
        <dbReference type="SAM" id="MobiDB-lite"/>
    </source>
</evidence>
<feature type="region of interest" description="Disordered" evidence="1">
    <location>
        <begin position="60"/>
        <end position="103"/>
    </location>
</feature>
<dbReference type="Proteomes" id="UP000294933">
    <property type="component" value="Unassembled WGS sequence"/>
</dbReference>
<accession>A0A4Y7QHV1</accession>
<gene>
    <name evidence="2" type="ORF">BD410DRAFT_531148</name>
</gene>
<organism evidence="2 3">
    <name type="scientific">Rickenella mellea</name>
    <dbReference type="NCBI Taxonomy" id="50990"/>
    <lineage>
        <taxon>Eukaryota</taxon>
        <taxon>Fungi</taxon>
        <taxon>Dikarya</taxon>
        <taxon>Basidiomycota</taxon>
        <taxon>Agaricomycotina</taxon>
        <taxon>Agaricomycetes</taxon>
        <taxon>Hymenochaetales</taxon>
        <taxon>Rickenellaceae</taxon>
        <taxon>Rickenella</taxon>
    </lineage>
</organism>
<reference evidence="2 3" key="1">
    <citation type="submission" date="2018-06" db="EMBL/GenBank/DDBJ databases">
        <title>A transcriptomic atlas of mushroom development highlights an independent origin of complex multicellularity.</title>
        <authorList>
            <consortium name="DOE Joint Genome Institute"/>
            <person name="Krizsan K."/>
            <person name="Almasi E."/>
            <person name="Merenyi Z."/>
            <person name="Sahu N."/>
            <person name="Viragh M."/>
            <person name="Koszo T."/>
            <person name="Mondo S."/>
            <person name="Kiss B."/>
            <person name="Balint B."/>
            <person name="Kues U."/>
            <person name="Barry K."/>
            <person name="Hegedus J.C."/>
            <person name="Henrissat B."/>
            <person name="Johnson J."/>
            <person name="Lipzen A."/>
            <person name="Ohm R."/>
            <person name="Nagy I."/>
            <person name="Pangilinan J."/>
            <person name="Yan J."/>
            <person name="Xiong Y."/>
            <person name="Grigoriev I.V."/>
            <person name="Hibbett D.S."/>
            <person name="Nagy L.G."/>
        </authorList>
    </citation>
    <scope>NUCLEOTIDE SEQUENCE [LARGE SCALE GENOMIC DNA]</scope>
    <source>
        <strain evidence="2 3">SZMC22713</strain>
    </source>
</reference>
<name>A0A4Y7QHV1_9AGAM</name>
<sequence length="138" mass="15936">MINIRSVLRAENPGFPVLISKPASRRRCDSSSFLQEQGNQQYEELQRDQLVHAVQTHQISENFVDAAPPDPQSRGTRNSDGGPSRKRQIDTIETDSDTILSPPRKMRVTDNLQTMDGIFSRVWQKIKLWYNSRFFFVL</sequence>
<evidence type="ECO:0000313" key="2">
    <source>
        <dbReference type="EMBL" id="TDL26682.1"/>
    </source>
</evidence>
<dbReference type="VEuPathDB" id="FungiDB:BD410DRAFT_531148"/>
<proteinExistence type="predicted"/>
<protein>
    <submittedName>
        <fullName evidence="2">Uncharacterized protein</fullName>
    </submittedName>
</protein>